<dbReference type="PANTHER" id="PTHR43591:SF10">
    <property type="entry name" value="ABC TRANSMEMBRANE TYPE-1 DOMAIN-CONTAINING PROTEIN-RELATED"/>
    <property type="match status" value="1"/>
</dbReference>
<evidence type="ECO:0000313" key="3">
    <source>
        <dbReference type="Proteomes" id="UP001275084"/>
    </source>
</evidence>
<dbReference type="Gene3D" id="3.40.50.150">
    <property type="entry name" value="Vaccinia Virus protein VP39"/>
    <property type="match status" value="1"/>
</dbReference>
<dbReference type="Proteomes" id="UP001275084">
    <property type="component" value="Unassembled WGS sequence"/>
</dbReference>
<dbReference type="PANTHER" id="PTHR43591">
    <property type="entry name" value="METHYLTRANSFERASE"/>
    <property type="match status" value="1"/>
</dbReference>
<reference evidence="2" key="1">
    <citation type="journal article" date="2023" name="Mol. Phylogenet. Evol.">
        <title>Genome-scale phylogeny and comparative genomics of the fungal order Sordariales.</title>
        <authorList>
            <person name="Hensen N."/>
            <person name="Bonometti L."/>
            <person name="Westerberg I."/>
            <person name="Brannstrom I.O."/>
            <person name="Guillou S."/>
            <person name="Cros-Aarteil S."/>
            <person name="Calhoun S."/>
            <person name="Haridas S."/>
            <person name="Kuo A."/>
            <person name="Mondo S."/>
            <person name="Pangilinan J."/>
            <person name="Riley R."/>
            <person name="LaButti K."/>
            <person name="Andreopoulos B."/>
            <person name="Lipzen A."/>
            <person name="Chen C."/>
            <person name="Yan M."/>
            <person name="Daum C."/>
            <person name="Ng V."/>
            <person name="Clum A."/>
            <person name="Steindorff A."/>
            <person name="Ohm R.A."/>
            <person name="Martin F."/>
            <person name="Silar P."/>
            <person name="Natvig D.O."/>
            <person name="Lalanne C."/>
            <person name="Gautier V."/>
            <person name="Ament-Velasquez S.L."/>
            <person name="Kruys A."/>
            <person name="Hutchinson M.I."/>
            <person name="Powell A.J."/>
            <person name="Barry K."/>
            <person name="Miller A.N."/>
            <person name="Grigoriev I.V."/>
            <person name="Debuchy R."/>
            <person name="Gladieux P."/>
            <person name="Hiltunen Thoren M."/>
            <person name="Johannesson H."/>
        </authorList>
    </citation>
    <scope>NUCLEOTIDE SEQUENCE</scope>
    <source>
        <strain evidence="2">CBS 955.72</strain>
    </source>
</reference>
<dbReference type="SUPFAM" id="SSF53335">
    <property type="entry name" value="S-adenosyl-L-methionine-dependent methyltransferases"/>
    <property type="match status" value="1"/>
</dbReference>
<accession>A0AAJ0MDT0</accession>
<keyword evidence="2" id="KW-0808">Transferase</keyword>
<dbReference type="EMBL" id="JAUIQD010000004">
    <property type="protein sequence ID" value="KAK3352419.1"/>
    <property type="molecule type" value="Genomic_DNA"/>
</dbReference>
<reference evidence="2" key="2">
    <citation type="submission" date="2023-06" db="EMBL/GenBank/DDBJ databases">
        <authorList>
            <consortium name="Lawrence Berkeley National Laboratory"/>
            <person name="Haridas S."/>
            <person name="Hensen N."/>
            <person name="Bonometti L."/>
            <person name="Westerberg I."/>
            <person name="Brannstrom I.O."/>
            <person name="Guillou S."/>
            <person name="Cros-Aarteil S."/>
            <person name="Calhoun S."/>
            <person name="Kuo A."/>
            <person name="Mondo S."/>
            <person name="Pangilinan J."/>
            <person name="Riley R."/>
            <person name="Labutti K."/>
            <person name="Andreopoulos B."/>
            <person name="Lipzen A."/>
            <person name="Chen C."/>
            <person name="Yanf M."/>
            <person name="Daum C."/>
            <person name="Ng V."/>
            <person name="Clum A."/>
            <person name="Steindorff A."/>
            <person name="Ohm R."/>
            <person name="Martin F."/>
            <person name="Silar P."/>
            <person name="Natvig D."/>
            <person name="Lalanne C."/>
            <person name="Gautier V."/>
            <person name="Ament-Velasquez S.L."/>
            <person name="Kruys A."/>
            <person name="Hutchinson M.I."/>
            <person name="Powell A.J."/>
            <person name="Barry K."/>
            <person name="Miller A.N."/>
            <person name="Grigoriev I.V."/>
            <person name="Debuchy R."/>
            <person name="Gladieux P."/>
            <person name="Thoren M.H."/>
            <person name="Johannesson H."/>
        </authorList>
    </citation>
    <scope>NUCLEOTIDE SEQUENCE</scope>
    <source>
        <strain evidence="2">CBS 955.72</strain>
    </source>
</reference>
<dbReference type="CDD" id="cd02440">
    <property type="entry name" value="AdoMet_MTases"/>
    <property type="match status" value="1"/>
</dbReference>
<comment type="caution">
    <text evidence="2">The sequence shown here is derived from an EMBL/GenBank/DDBJ whole genome shotgun (WGS) entry which is preliminary data.</text>
</comment>
<dbReference type="GO" id="GO:0008168">
    <property type="term" value="F:methyltransferase activity"/>
    <property type="evidence" value="ECO:0007669"/>
    <property type="project" value="UniProtKB-KW"/>
</dbReference>
<evidence type="ECO:0000256" key="1">
    <source>
        <dbReference type="ARBA" id="ARBA00038158"/>
    </source>
</evidence>
<keyword evidence="2" id="KW-0489">Methyltransferase</keyword>
<dbReference type="InterPro" id="IPR029063">
    <property type="entry name" value="SAM-dependent_MTases_sf"/>
</dbReference>
<evidence type="ECO:0000313" key="2">
    <source>
        <dbReference type="EMBL" id="KAK3352419.1"/>
    </source>
</evidence>
<organism evidence="2 3">
    <name type="scientific">Lasiosphaeria hispida</name>
    <dbReference type="NCBI Taxonomy" id="260671"/>
    <lineage>
        <taxon>Eukaryota</taxon>
        <taxon>Fungi</taxon>
        <taxon>Dikarya</taxon>
        <taxon>Ascomycota</taxon>
        <taxon>Pezizomycotina</taxon>
        <taxon>Sordariomycetes</taxon>
        <taxon>Sordariomycetidae</taxon>
        <taxon>Sordariales</taxon>
        <taxon>Lasiosphaeriaceae</taxon>
        <taxon>Lasiosphaeria</taxon>
    </lineage>
</organism>
<keyword evidence="3" id="KW-1185">Reference proteome</keyword>
<protein>
    <submittedName>
        <fullName evidence="2">S-adenosyl-L-methionine-dependent methyltransferase</fullName>
    </submittedName>
</protein>
<dbReference type="Pfam" id="PF13489">
    <property type="entry name" value="Methyltransf_23"/>
    <property type="match status" value="1"/>
</dbReference>
<proteinExistence type="inferred from homology"/>
<dbReference type="GO" id="GO:0032259">
    <property type="term" value="P:methylation"/>
    <property type="evidence" value="ECO:0007669"/>
    <property type="project" value="UniProtKB-KW"/>
</dbReference>
<sequence>MRLKNNIQSVLDVGAGTGLWAIDFADKYPSALVTGIDLSPIQPDWVPSNCEFEIDDALLEWTFSDESYVDITAALGAVPDWTWLYKQAYHHLKPGGWIEHTEISFTITSDDGSIPPESAYLWWNQFFCDAGEKMGMTFEPTRDDFGFTKFADVRDSEKCICCFYYLNYKVSFVCKSFSARLKAKGNESSTNLYLSNLPKSITEVELHSIYMVSGILRDSMGNSHGVGFA</sequence>
<dbReference type="AlphaFoldDB" id="A0AAJ0MDT0"/>
<name>A0AAJ0MDT0_9PEZI</name>
<gene>
    <name evidence="2" type="ORF">B0T25DRAFT_567703</name>
</gene>
<comment type="similarity">
    <text evidence="1">Belongs to the methyltransferase superfamily. LaeA methyltransferase family.</text>
</comment>